<dbReference type="FunFam" id="3.15.10.30:FF:000001">
    <property type="entry name" value="Takeout-like protein 1"/>
    <property type="match status" value="1"/>
</dbReference>
<dbReference type="AlphaFoldDB" id="A0A6J2SRE6"/>
<dbReference type="PANTHER" id="PTHR11008">
    <property type="entry name" value="PROTEIN TAKEOUT-LIKE PROTEIN"/>
    <property type="match status" value="1"/>
</dbReference>
<dbReference type="Pfam" id="PF06585">
    <property type="entry name" value="JHBP"/>
    <property type="match status" value="1"/>
</dbReference>
<comment type="similarity">
    <text evidence="3">Belongs to the TO family.</text>
</comment>
<dbReference type="GO" id="GO:0005615">
    <property type="term" value="C:extracellular space"/>
    <property type="evidence" value="ECO:0007669"/>
    <property type="project" value="TreeGrafter"/>
</dbReference>
<dbReference type="InterPro" id="IPR038606">
    <property type="entry name" value="To_sf"/>
</dbReference>
<keyword evidence="2" id="KW-0090">Biological rhythms</keyword>
<keyword evidence="4" id="KW-0472">Membrane</keyword>
<evidence type="ECO:0000313" key="6">
    <source>
        <dbReference type="RefSeq" id="XP_030078720.1"/>
    </source>
</evidence>
<organism evidence="5 6">
    <name type="scientific">Drosophila hydei</name>
    <name type="common">Fruit fly</name>
    <dbReference type="NCBI Taxonomy" id="7224"/>
    <lineage>
        <taxon>Eukaryota</taxon>
        <taxon>Metazoa</taxon>
        <taxon>Ecdysozoa</taxon>
        <taxon>Arthropoda</taxon>
        <taxon>Hexapoda</taxon>
        <taxon>Insecta</taxon>
        <taxon>Pterygota</taxon>
        <taxon>Neoptera</taxon>
        <taxon>Endopterygota</taxon>
        <taxon>Diptera</taxon>
        <taxon>Brachycera</taxon>
        <taxon>Muscomorpha</taxon>
        <taxon>Ephydroidea</taxon>
        <taxon>Drosophilidae</taxon>
        <taxon>Drosophila</taxon>
    </lineage>
</organism>
<evidence type="ECO:0000256" key="1">
    <source>
        <dbReference type="ARBA" id="ARBA00022729"/>
    </source>
</evidence>
<keyword evidence="4" id="KW-1133">Transmembrane helix</keyword>
<evidence type="ECO:0000256" key="3">
    <source>
        <dbReference type="ARBA" id="ARBA00060902"/>
    </source>
</evidence>
<keyword evidence="4" id="KW-0812">Transmembrane</keyword>
<dbReference type="KEGG" id="dhe:111592379"/>
<dbReference type="GeneID" id="111592379"/>
<name>A0A6J2SRE6_DROHY</name>
<dbReference type="PANTHER" id="PTHR11008:SF15">
    <property type="entry name" value="CIRCADIAN CLOCK-CONTROLLED PROTEIN"/>
    <property type="match status" value="1"/>
</dbReference>
<feature type="transmembrane region" description="Helical" evidence="4">
    <location>
        <begin position="12"/>
        <end position="29"/>
    </location>
</feature>
<gene>
    <name evidence="6" type="primary">LOC111592379</name>
</gene>
<accession>A0A6J2SRE6</accession>
<keyword evidence="5" id="KW-1185">Reference proteome</keyword>
<evidence type="ECO:0000256" key="4">
    <source>
        <dbReference type="SAM" id="Phobius"/>
    </source>
</evidence>
<evidence type="ECO:0000256" key="2">
    <source>
        <dbReference type="ARBA" id="ARBA00023108"/>
    </source>
</evidence>
<dbReference type="OMA" id="RIVYAQY"/>
<dbReference type="GO" id="GO:0007623">
    <property type="term" value="P:circadian rhythm"/>
    <property type="evidence" value="ECO:0007669"/>
    <property type="project" value="UniProtKB-ARBA"/>
</dbReference>
<reference evidence="6" key="1">
    <citation type="submission" date="2025-08" db="UniProtKB">
        <authorList>
            <consortium name="RefSeq"/>
        </authorList>
    </citation>
    <scope>IDENTIFICATION</scope>
    <source>
        <strain evidence="6">15085-1641.00</strain>
        <tissue evidence="6">Whole body</tissue>
    </source>
</reference>
<sequence length="266" mass="30159">MSQQSLPNCNGHCLLFTFLVLVVIAVFVGKTDASSQIDVDDDLKHLIGRCHRDEANLDAYNDCMKQVFNDLRAYFTTGVPGYNIQPFDPHHSSFVELRRGDPHGPGSLKLILRNVSEYGWSRSEVTKFHSDAKDQRIVYAQYFPEKSLEGEYEFAAKILGTELQRQGHWNLTLYDYSQTTSVRRVGDPGSLLKVHVEVDHIGGMELHIGNLLQGQPLNQLADGVINSMWQLGLPFVRPMINELVSTAFTDIFNESFRHFPLDKFLS</sequence>
<proteinExistence type="inferred from homology"/>
<dbReference type="RefSeq" id="XP_030078720.1">
    <property type="nucleotide sequence ID" value="XM_030222860.1"/>
</dbReference>
<dbReference type="Proteomes" id="UP000504633">
    <property type="component" value="Unplaced"/>
</dbReference>
<keyword evidence="1" id="KW-0732">Signal</keyword>
<dbReference type="CTD" id="42552"/>
<evidence type="ECO:0000313" key="5">
    <source>
        <dbReference type="Proteomes" id="UP000504633"/>
    </source>
</evidence>
<protein>
    <submittedName>
        <fullName evidence="6">Uncharacterized protein LOC111592379</fullName>
    </submittedName>
</protein>
<dbReference type="SMART" id="SM00700">
    <property type="entry name" value="JHBP"/>
    <property type="match status" value="1"/>
</dbReference>
<dbReference type="InterPro" id="IPR010562">
    <property type="entry name" value="Haemolymph_juvenile_hormone-bd"/>
</dbReference>
<dbReference type="OrthoDB" id="8183816at2759"/>
<dbReference type="Gene3D" id="3.15.10.30">
    <property type="entry name" value="Haemolymph juvenile hormone binding protein"/>
    <property type="match status" value="1"/>
</dbReference>